<evidence type="ECO:0000313" key="3">
    <source>
        <dbReference type="Proteomes" id="UP001215598"/>
    </source>
</evidence>
<name>A0AAD7I1V8_9AGAR</name>
<organism evidence="2 3">
    <name type="scientific">Mycena metata</name>
    <dbReference type="NCBI Taxonomy" id="1033252"/>
    <lineage>
        <taxon>Eukaryota</taxon>
        <taxon>Fungi</taxon>
        <taxon>Dikarya</taxon>
        <taxon>Basidiomycota</taxon>
        <taxon>Agaricomycotina</taxon>
        <taxon>Agaricomycetes</taxon>
        <taxon>Agaricomycetidae</taxon>
        <taxon>Agaricales</taxon>
        <taxon>Marasmiineae</taxon>
        <taxon>Mycenaceae</taxon>
        <taxon>Mycena</taxon>
    </lineage>
</organism>
<sequence>MKTDFNIPCKGSMHKTTMKSCTSNDESRDKSLVEIWKENETESVHGVSEDESTSKENIDARVLQRVDVAKGVLLVLPRPTRTGLVWLVRANTRSPTRKLLMCNLQRTGSLRMLSHYETDIDTGKNSSFEALTAQTDFTTILSYLESVFSPNHSEILRYLSHLTDTKYRNVASPQTRPRASLRGQIPCVTHVGRVARVDGSDSTGDAQLGSDYSLAGVRGRRWVPVLRHAVGSTTSRHGLTGGLDVGAAGRWSEEKRGPSVNPIAERWSKNGGSSTEHVRN</sequence>
<evidence type="ECO:0000313" key="2">
    <source>
        <dbReference type="EMBL" id="KAJ7733140.1"/>
    </source>
</evidence>
<accession>A0AAD7I1V8</accession>
<feature type="region of interest" description="Disordered" evidence="1">
    <location>
        <begin position="233"/>
        <end position="280"/>
    </location>
</feature>
<evidence type="ECO:0000256" key="1">
    <source>
        <dbReference type="SAM" id="MobiDB-lite"/>
    </source>
</evidence>
<comment type="caution">
    <text evidence="2">The sequence shown here is derived from an EMBL/GenBank/DDBJ whole genome shotgun (WGS) entry which is preliminary data.</text>
</comment>
<reference evidence="2" key="1">
    <citation type="submission" date="2023-03" db="EMBL/GenBank/DDBJ databases">
        <title>Massive genome expansion in bonnet fungi (Mycena s.s.) driven by repeated elements and novel gene families across ecological guilds.</title>
        <authorList>
            <consortium name="Lawrence Berkeley National Laboratory"/>
            <person name="Harder C.B."/>
            <person name="Miyauchi S."/>
            <person name="Viragh M."/>
            <person name="Kuo A."/>
            <person name="Thoen E."/>
            <person name="Andreopoulos B."/>
            <person name="Lu D."/>
            <person name="Skrede I."/>
            <person name="Drula E."/>
            <person name="Henrissat B."/>
            <person name="Morin E."/>
            <person name="Kohler A."/>
            <person name="Barry K."/>
            <person name="LaButti K."/>
            <person name="Morin E."/>
            <person name="Salamov A."/>
            <person name="Lipzen A."/>
            <person name="Mereny Z."/>
            <person name="Hegedus B."/>
            <person name="Baldrian P."/>
            <person name="Stursova M."/>
            <person name="Weitz H."/>
            <person name="Taylor A."/>
            <person name="Grigoriev I.V."/>
            <person name="Nagy L.G."/>
            <person name="Martin F."/>
            <person name="Kauserud H."/>
        </authorList>
    </citation>
    <scope>NUCLEOTIDE SEQUENCE</scope>
    <source>
        <strain evidence="2">CBHHK182m</strain>
    </source>
</reference>
<keyword evidence="3" id="KW-1185">Reference proteome</keyword>
<feature type="compositionally biased region" description="Polar residues" evidence="1">
    <location>
        <begin position="270"/>
        <end position="280"/>
    </location>
</feature>
<dbReference type="EMBL" id="JARKIB010000140">
    <property type="protein sequence ID" value="KAJ7733140.1"/>
    <property type="molecule type" value="Genomic_DNA"/>
</dbReference>
<protein>
    <submittedName>
        <fullName evidence="2">Uncharacterized protein</fullName>
    </submittedName>
</protein>
<dbReference type="AlphaFoldDB" id="A0AAD7I1V8"/>
<gene>
    <name evidence="2" type="ORF">B0H16DRAFT_1468218</name>
</gene>
<proteinExistence type="predicted"/>
<dbReference type="Proteomes" id="UP001215598">
    <property type="component" value="Unassembled WGS sequence"/>
</dbReference>